<keyword evidence="15 28" id="KW-0675">Receptor</keyword>
<evidence type="ECO:0000256" key="8">
    <source>
        <dbReference type="ARBA" id="ARBA00022734"/>
    </source>
</evidence>
<dbReference type="InterPro" id="IPR000858">
    <property type="entry name" value="S_locus_glycoprot_dom"/>
</dbReference>
<evidence type="ECO:0000256" key="7">
    <source>
        <dbReference type="ARBA" id="ARBA00022729"/>
    </source>
</evidence>
<evidence type="ECO:0000256" key="5">
    <source>
        <dbReference type="ARBA" id="ARBA00022679"/>
    </source>
</evidence>
<feature type="domain" description="Bulb-type lectin" evidence="26">
    <location>
        <begin position="29"/>
        <end position="154"/>
    </location>
</feature>
<dbReference type="Proteomes" id="UP001163823">
    <property type="component" value="Chromosome 13"/>
</dbReference>
<dbReference type="GO" id="GO:0005886">
    <property type="term" value="C:plasma membrane"/>
    <property type="evidence" value="ECO:0007669"/>
    <property type="project" value="UniProtKB-SubCell"/>
</dbReference>
<dbReference type="Pfam" id="PF08276">
    <property type="entry name" value="PAN_2"/>
    <property type="match status" value="1"/>
</dbReference>
<dbReference type="Gene3D" id="2.90.10.10">
    <property type="entry name" value="Bulb-type lectin domain"/>
    <property type="match status" value="1"/>
</dbReference>
<feature type="domain" description="EGF-like" evidence="25">
    <location>
        <begin position="291"/>
        <end position="329"/>
    </location>
</feature>
<dbReference type="PANTHER" id="PTHR27002:SF1095">
    <property type="entry name" value="G-TYPE LECTIN S-RECEPTOR-LIKE SERINE_THREONINE-PROTEIN KINASE RKS1"/>
    <property type="match status" value="1"/>
</dbReference>
<comment type="subcellular location">
    <subcellularLocation>
        <location evidence="1">Cell membrane</location>
        <topology evidence="1">Single-pass type I membrane protein</topology>
    </subcellularLocation>
</comment>
<dbReference type="PROSITE" id="PS50927">
    <property type="entry name" value="BULB_LECTIN"/>
    <property type="match status" value="1"/>
</dbReference>
<evidence type="ECO:0000256" key="19">
    <source>
        <dbReference type="PIRNR" id="PIRNR000641"/>
    </source>
</evidence>
<dbReference type="PROSITE" id="PS00107">
    <property type="entry name" value="PROTEIN_KINASE_ATP"/>
    <property type="match status" value="1"/>
</dbReference>
<dbReference type="PROSITE" id="PS50948">
    <property type="entry name" value="PAN"/>
    <property type="match status" value="1"/>
</dbReference>
<sequence>MEVLLAKGLLNPLFLLLLFLAFNYYCNCLDTITPKQPIKDGDVLVSQGANLALGFFSPGNSTKRYVGIWYHKVSEQTVVWVANRDSPLNDKSGVLFINTQGILVLNGKNQSTSSPIWSTKVSVPSNTTTMAKLLDTGNFVLVQNDYSQKVLWESFDYPTDTMLPFMKLGLNRKTGLNRSMSAWKSPVDPGTGTCSYSIDPNGYPQLFLYKEGKTLWRTGSWTGQKWSGVPEMSSDYIFNVSFVNNASEISVMYGLTDNSVFSKMMLDEMGFVRWSTWQNNDKRWIEFWYAPKDICDDYERCGANSNCDPYSADKFECTCLPGFEPRSPRDWYLRDGSGGCDRKNGASSICRSGEGFVMLARLKVPSTSKARVDMNLSLKSCNEKCLRDCSCTAYASANESTGGGCMTWHGDLLDTRTYAHAGQDLYIRVDKAELAKYSKNDSLGKTWKLTILIVSSALVLLLTVFFIYWIMMRKRHGSLIERSRDRRLSFSIESASTYFQNSESIEDLEGSRRSSDLPLFDLSSTLAATDNFSYANKLGEGGFGSVYKGVLQNGMAIAIKRLSKYSGQGIEEFRNEIALIAKLQHRNLVRILGCCIEEEEKMLIYEYLPNKSLDSFIFDETKKSMLGWSKRLEIIYGVARGILYLHRDSRLRIIHRDLKASNVLLDSAMNPKIADFGMARIFGTDQIEANTNRVVGTYGYMSPEYAMEGLFSVKSDVYSFGVLILEIITGRRNSGYYKDSSSLNLVGHVWETWKEGKVMKIVDPLLTAETCSAHEVLRCIQIGLLCVQDYAADRPTMSTVVSMLVNDSTLPSPKQPAFIFRRSSAYNSSDPSTSTGGVNSVNGVTVTMVEPR</sequence>
<dbReference type="KEGG" id="qsa:O6P43_031749"/>
<evidence type="ECO:0000256" key="3">
    <source>
        <dbReference type="ARBA" id="ARBA00022527"/>
    </source>
</evidence>
<evidence type="ECO:0000256" key="20">
    <source>
        <dbReference type="PROSITE-ProRule" id="PRU00076"/>
    </source>
</evidence>
<dbReference type="PROSITE" id="PS50011">
    <property type="entry name" value="PROTEIN_KINASE_DOM"/>
    <property type="match status" value="1"/>
</dbReference>
<dbReference type="InterPro" id="IPR036426">
    <property type="entry name" value="Bulb-type_lectin_dom_sf"/>
</dbReference>
<dbReference type="FunFam" id="3.30.200.20:FF:000330">
    <property type="entry name" value="G-type lectin S-receptor-like serine/threonine-protein kinase At4g03230"/>
    <property type="match status" value="1"/>
</dbReference>
<dbReference type="GO" id="GO:0030246">
    <property type="term" value="F:carbohydrate binding"/>
    <property type="evidence" value="ECO:0007669"/>
    <property type="project" value="UniProtKB-KW"/>
</dbReference>
<dbReference type="InterPro" id="IPR024171">
    <property type="entry name" value="SRK-like_kinase"/>
</dbReference>
<dbReference type="InterPro" id="IPR011009">
    <property type="entry name" value="Kinase-like_dom_sf"/>
</dbReference>
<dbReference type="InterPro" id="IPR021820">
    <property type="entry name" value="S-locus_recpt_kinase_C"/>
</dbReference>
<accession>A0AAD7KVX3</accession>
<dbReference type="PIRSF" id="PIRSF000641">
    <property type="entry name" value="SRK"/>
    <property type="match status" value="1"/>
</dbReference>
<organism evidence="28 29">
    <name type="scientific">Quillaja saponaria</name>
    <name type="common">Soap bark tree</name>
    <dbReference type="NCBI Taxonomy" id="32244"/>
    <lineage>
        <taxon>Eukaryota</taxon>
        <taxon>Viridiplantae</taxon>
        <taxon>Streptophyta</taxon>
        <taxon>Embryophyta</taxon>
        <taxon>Tracheophyta</taxon>
        <taxon>Spermatophyta</taxon>
        <taxon>Magnoliopsida</taxon>
        <taxon>eudicotyledons</taxon>
        <taxon>Gunneridae</taxon>
        <taxon>Pentapetalae</taxon>
        <taxon>rosids</taxon>
        <taxon>fabids</taxon>
        <taxon>Fabales</taxon>
        <taxon>Quillajaceae</taxon>
        <taxon>Quillaja</taxon>
    </lineage>
</organism>
<evidence type="ECO:0000256" key="17">
    <source>
        <dbReference type="ARBA" id="ARBA00047899"/>
    </source>
</evidence>
<evidence type="ECO:0000259" key="27">
    <source>
        <dbReference type="PROSITE" id="PS50948"/>
    </source>
</evidence>
<keyword evidence="29" id="KW-1185">Reference proteome</keyword>
<keyword evidence="4 20" id="KW-0245">EGF-like domain</keyword>
<comment type="catalytic activity">
    <reaction evidence="18 19">
        <text>L-seryl-[protein] + ATP = O-phospho-L-seryl-[protein] + ADP + H(+)</text>
        <dbReference type="Rhea" id="RHEA:17989"/>
        <dbReference type="Rhea" id="RHEA-COMP:9863"/>
        <dbReference type="Rhea" id="RHEA-COMP:11604"/>
        <dbReference type="ChEBI" id="CHEBI:15378"/>
        <dbReference type="ChEBI" id="CHEBI:29999"/>
        <dbReference type="ChEBI" id="CHEBI:30616"/>
        <dbReference type="ChEBI" id="CHEBI:83421"/>
        <dbReference type="ChEBI" id="CHEBI:456216"/>
        <dbReference type="EC" id="2.7.11.1"/>
    </reaction>
</comment>
<gene>
    <name evidence="28" type="ORF">O6P43_031749</name>
</gene>
<dbReference type="Gene3D" id="3.30.200.20">
    <property type="entry name" value="Phosphorylase Kinase, domain 1"/>
    <property type="match status" value="1"/>
</dbReference>
<keyword evidence="7 23" id="KW-0732">Signal</keyword>
<dbReference type="PROSITE" id="PS50026">
    <property type="entry name" value="EGF_3"/>
    <property type="match status" value="1"/>
</dbReference>
<evidence type="ECO:0000256" key="14">
    <source>
        <dbReference type="ARBA" id="ARBA00023157"/>
    </source>
</evidence>
<evidence type="ECO:0000256" key="10">
    <source>
        <dbReference type="ARBA" id="ARBA00022777"/>
    </source>
</evidence>
<dbReference type="GO" id="GO:0048544">
    <property type="term" value="P:recognition of pollen"/>
    <property type="evidence" value="ECO:0007669"/>
    <property type="project" value="InterPro"/>
</dbReference>
<evidence type="ECO:0000256" key="18">
    <source>
        <dbReference type="ARBA" id="ARBA00048679"/>
    </source>
</evidence>
<dbReference type="PANTHER" id="PTHR27002">
    <property type="entry name" value="RECEPTOR-LIKE SERINE/THREONINE-PROTEIN KINASE SD1-8"/>
    <property type="match status" value="1"/>
</dbReference>
<evidence type="ECO:0000256" key="4">
    <source>
        <dbReference type="ARBA" id="ARBA00022536"/>
    </source>
</evidence>
<evidence type="ECO:0000313" key="29">
    <source>
        <dbReference type="Proteomes" id="UP001163823"/>
    </source>
</evidence>
<dbReference type="EC" id="2.7.11.1" evidence="19"/>
<evidence type="ECO:0000256" key="12">
    <source>
        <dbReference type="ARBA" id="ARBA00022989"/>
    </source>
</evidence>
<dbReference type="Gene3D" id="1.10.510.10">
    <property type="entry name" value="Transferase(Phosphotransferase) domain 1"/>
    <property type="match status" value="1"/>
</dbReference>
<feature type="binding site" evidence="21">
    <location>
        <position position="560"/>
    </location>
    <ligand>
        <name>ATP</name>
        <dbReference type="ChEBI" id="CHEBI:30616"/>
    </ligand>
</feature>
<feature type="signal peptide" evidence="23">
    <location>
        <begin position="1"/>
        <end position="28"/>
    </location>
</feature>
<dbReference type="SUPFAM" id="SSF56112">
    <property type="entry name" value="Protein kinase-like (PK-like)"/>
    <property type="match status" value="1"/>
</dbReference>
<keyword evidence="14" id="KW-1015">Disulfide bond</keyword>
<dbReference type="Pfam" id="PF01453">
    <property type="entry name" value="B_lectin"/>
    <property type="match status" value="1"/>
</dbReference>
<dbReference type="FunFam" id="2.90.10.10:FF:000005">
    <property type="entry name" value="G-type lectin S-receptor-like serine/threonine-protein kinase"/>
    <property type="match status" value="1"/>
</dbReference>
<dbReference type="GO" id="GO:0004674">
    <property type="term" value="F:protein serine/threonine kinase activity"/>
    <property type="evidence" value="ECO:0007669"/>
    <property type="project" value="UniProtKB-KW"/>
</dbReference>
<dbReference type="InterPro" id="IPR000719">
    <property type="entry name" value="Prot_kinase_dom"/>
</dbReference>
<evidence type="ECO:0000313" key="28">
    <source>
        <dbReference type="EMBL" id="KAJ7946879.1"/>
    </source>
</evidence>
<evidence type="ECO:0000256" key="22">
    <source>
        <dbReference type="SAM" id="Phobius"/>
    </source>
</evidence>
<evidence type="ECO:0000256" key="6">
    <source>
        <dbReference type="ARBA" id="ARBA00022692"/>
    </source>
</evidence>
<keyword evidence="10 19" id="KW-0418">Kinase</keyword>
<evidence type="ECO:0000259" key="26">
    <source>
        <dbReference type="PROSITE" id="PS50927"/>
    </source>
</evidence>
<evidence type="ECO:0000259" key="24">
    <source>
        <dbReference type="PROSITE" id="PS50011"/>
    </source>
</evidence>
<dbReference type="Pfam" id="PF00954">
    <property type="entry name" value="S_locus_glycop"/>
    <property type="match status" value="1"/>
</dbReference>
<dbReference type="InterPro" id="IPR017441">
    <property type="entry name" value="Protein_kinase_ATP_BS"/>
</dbReference>
<dbReference type="InterPro" id="IPR000742">
    <property type="entry name" value="EGF"/>
</dbReference>
<keyword evidence="11 19" id="KW-0067">ATP-binding</keyword>
<dbReference type="SMART" id="SM00108">
    <property type="entry name" value="B_lectin"/>
    <property type="match status" value="1"/>
</dbReference>
<keyword evidence="16" id="KW-0325">Glycoprotein</keyword>
<evidence type="ECO:0000256" key="11">
    <source>
        <dbReference type="ARBA" id="ARBA00022840"/>
    </source>
</evidence>
<dbReference type="AlphaFoldDB" id="A0AAD7KVX3"/>
<dbReference type="Pfam" id="PF07714">
    <property type="entry name" value="PK_Tyr_Ser-Thr"/>
    <property type="match status" value="1"/>
</dbReference>
<feature type="transmembrane region" description="Helical" evidence="22">
    <location>
        <begin position="449"/>
        <end position="470"/>
    </location>
</feature>
<evidence type="ECO:0000256" key="13">
    <source>
        <dbReference type="ARBA" id="ARBA00023136"/>
    </source>
</evidence>
<dbReference type="CDD" id="cd14066">
    <property type="entry name" value="STKc_IRAK"/>
    <property type="match status" value="1"/>
</dbReference>
<keyword evidence="12 22" id="KW-1133">Transmembrane helix</keyword>
<evidence type="ECO:0000256" key="9">
    <source>
        <dbReference type="ARBA" id="ARBA00022741"/>
    </source>
</evidence>
<name>A0AAD7KVX3_QUISA</name>
<dbReference type="FunFam" id="1.10.510.10:FF:000060">
    <property type="entry name" value="G-type lectin S-receptor-like serine/threonine-protein kinase"/>
    <property type="match status" value="1"/>
</dbReference>
<evidence type="ECO:0000256" key="2">
    <source>
        <dbReference type="ARBA" id="ARBA00022475"/>
    </source>
</evidence>
<dbReference type="CDD" id="cd00028">
    <property type="entry name" value="B_lectin"/>
    <property type="match status" value="1"/>
</dbReference>
<proteinExistence type="inferred from homology"/>
<feature type="domain" description="Apple" evidence="27">
    <location>
        <begin position="350"/>
        <end position="430"/>
    </location>
</feature>
<dbReference type="Pfam" id="PF11883">
    <property type="entry name" value="DUF3403"/>
    <property type="match status" value="1"/>
</dbReference>
<dbReference type="InterPro" id="IPR008271">
    <property type="entry name" value="Ser/Thr_kinase_AS"/>
</dbReference>
<dbReference type="InterPro" id="IPR001245">
    <property type="entry name" value="Ser-Thr/Tyr_kinase_cat_dom"/>
</dbReference>
<keyword evidence="8" id="KW-0430">Lectin</keyword>
<protein>
    <recommendedName>
        <fullName evidence="19">Receptor-like serine/threonine-protein kinase</fullName>
        <ecNumber evidence="19">2.7.11.1</ecNumber>
    </recommendedName>
</protein>
<comment type="catalytic activity">
    <reaction evidence="17 19">
        <text>L-threonyl-[protein] + ATP = O-phospho-L-threonyl-[protein] + ADP + H(+)</text>
        <dbReference type="Rhea" id="RHEA:46608"/>
        <dbReference type="Rhea" id="RHEA-COMP:11060"/>
        <dbReference type="Rhea" id="RHEA-COMP:11605"/>
        <dbReference type="ChEBI" id="CHEBI:15378"/>
        <dbReference type="ChEBI" id="CHEBI:30013"/>
        <dbReference type="ChEBI" id="CHEBI:30616"/>
        <dbReference type="ChEBI" id="CHEBI:61977"/>
        <dbReference type="ChEBI" id="CHEBI:456216"/>
        <dbReference type="EC" id="2.7.11.1"/>
    </reaction>
</comment>
<keyword evidence="2" id="KW-1003">Cell membrane</keyword>
<comment type="caution">
    <text evidence="28">The sequence shown here is derived from an EMBL/GenBank/DDBJ whole genome shotgun (WGS) entry which is preliminary data.</text>
</comment>
<keyword evidence="13 22" id="KW-0472">Membrane</keyword>
<dbReference type="GO" id="GO:0005524">
    <property type="term" value="F:ATP binding"/>
    <property type="evidence" value="ECO:0007669"/>
    <property type="project" value="UniProtKB-UniRule"/>
</dbReference>
<keyword evidence="5 19" id="KW-0808">Transferase</keyword>
<dbReference type="SMART" id="SM00473">
    <property type="entry name" value="PAN_AP"/>
    <property type="match status" value="1"/>
</dbReference>
<feature type="domain" description="Protein kinase" evidence="24">
    <location>
        <begin position="532"/>
        <end position="810"/>
    </location>
</feature>
<evidence type="ECO:0000256" key="21">
    <source>
        <dbReference type="PROSITE-ProRule" id="PRU10141"/>
    </source>
</evidence>
<dbReference type="CDD" id="cd01098">
    <property type="entry name" value="PAN_AP_plant"/>
    <property type="match status" value="1"/>
</dbReference>
<dbReference type="PROSITE" id="PS00108">
    <property type="entry name" value="PROTEIN_KINASE_ST"/>
    <property type="match status" value="1"/>
</dbReference>
<reference evidence="28" key="1">
    <citation type="journal article" date="2023" name="Science">
        <title>Elucidation of the pathway for biosynthesis of saponin adjuvants from the soapbark tree.</title>
        <authorList>
            <person name="Reed J."/>
            <person name="Orme A."/>
            <person name="El-Demerdash A."/>
            <person name="Owen C."/>
            <person name="Martin L.B.B."/>
            <person name="Misra R.C."/>
            <person name="Kikuchi S."/>
            <person name="Rejzek M."/>
            <person name="Martin A.C."/>
            <person name="Harkess A."/>
            <person name="Leebens-Mack J."/>
            <person name="Louveau T."/>
            <person name="Stephenson M.J."/>
            <person name="Osbourn A."/>
        </authorList>
    </citation>
    <scope>NUCLEOTIDE SEQUENCE</scope>
    <source>
        <strain evidence="28">S10</strain>
    </source>
</reference>
<dbReference type="SMART" id="SM00220">
    <property type="entry name" value="S_TKc"/>
    <property type="match status" value="1"/>
</dbReference>
<comment type="caution">
    <text evidence="20">Lacks conserved residue(s) required for the propagation of feature annotation.</text>
</comment>
<dbReference type="SUPFAM" id="SSF51110">
    <property type="entry name" value="alpha-D-mannose-specific plant lectins"/>
    <property type="match status" value="1"/>
</dbReference>
<feature type="chain" id="PRO_5041961207" description="Receptor-like serine/threonine-protein kinase" evidence="23">
    <location>
        <begin position="29"/>
        <end position="852"/>
    </location>
</feature>
<dbReference type="InterPro" id="IPR003609">
    <property type="entry name" value="Pan_app"/>
</dbReference>
<dbReference type="EMBL" id="JARAOO010000013">
    <property type="protein sequence ID" value="KAJ7946879.1"/>
    <property type="molecule type" value="Genomic_DNA"/>
</dbReference>
<evidence type="ECO:0000256" key="1">
    <source>
        <dbReference type="ARBA" id="ARBA00004251"/>
    </source>
</evidence>
<keyword evidence="6 22" id="KW-0812">Transmembrane</keyword>
<evidence type="ECO:0000256" key="16">
    <source>
        <dbReference type="ARBA" id="ARBA00023180"/>
    </source>
</evidence>
<dbReference type="InterPro" id="IPR001480">
    <property type="entry name" value="Bulb-type_lectin_dom"/>
</dbReference>
<keyword evidence="3 19" id="KW-0723">Serine/threonine-protein kinase</keyword>
<evidence type="ECO:0000259" key="25">
    <source>
        <dbReference type="PROSITE" id="PS50026"/>
    </source>
</evidence>
<comment type="similarity">
    <text evidence="19">Belongs to the protein kinase superfamily. Ser/Thr protein kinase family.</text>
</comment>
<evidence type="ECO:0000256" key="15">
    <source>
        <dbReference type="ARBA" id="ARBA00023170"/>
    </source>
</evidence>
<keyword evidence="9 19" id="KW-0547">Nucleotide-binding</keyword>
<evidence type="ECO:0000256" key="23">
    <source>
        <dbReference type="SAM" id="SignalP"/>
    </source>
</evidence>